<organism evidence="2 3">
    <name type="scientific">Blastococcus haudaquaticus</name>
    <dbReference type="NCBI Taxonomy" id="1938745"/>
    <lineage>
        <taxon>Bacteria</taxon>
        <taxon>Bacillati</taxon>
        <taxon>Actinomycetota</taxon>
        <taxon>Actinomycetes</taxon>
        <taxon>Geodermatophilales</taxon>
        <taxon>Geodermatophilaceae</taxon>
        <taxon>Blastococcus</taxon>
    </lineage>
</organism>
<feature type="transmembrane region" description="Helical" evidence="1">
    <location>
        <begin position="62"/>
        <end position="82"/>
    </location>
</feature>
<dbReference type="AlphaFoldDB" id="A0A286H6H6"/>
<dbReference type="InterPro" id="IPR025329">
    <property type="entry name" value="DUF4235"/>
</dbReference>
<reference evidence="3" key="1">
    <citation type="submission" date="2017-09" db="EMBL/GenBank/DDBJ databases">
        <authorList>
            <person name="Varghese N."/>
            <person name="Submissions S."/>
        </authorList>
    </citation>
    <scope>NUCLEOTIDE SEQUENCE [LARGE SCALE GENOMIC DNA]</scope>
    <source>
        <strain evidence="3">DSM 44270</strain>
    </source>
</reference>
<name>A0A286H6H6_9ACTN</name>
<proteinExistence type="predicted"/>
<protein>
    <recommendedName>
        <fullName evidence="4">DUF4235 domain-containing protein</fullName>
    </recommendedName>
</protein>
<keyword evidence="3" id="KW-1185">Reference proteome</keyword>
<evidence type="ECO:0000313" key="2">
    <source>
        <dbReference type="EMBL" id="SOE02874.1"/>
    </source>
</evidence>
<sequence length="100" mass="10386">MSKRNKGEARKNTGAKIAYRPIGLVSGLVAGSLSGIVFKQVWKVVAKEEEAPSALQSEYPMGVVVLAAALQGAIFAATKAAVDRAGARGFKQLTGAWPGD</sequence>
<gene>
    <name evidence="2" type="ORF">SAMN06272739_3834</name>
</gene>
<dbReference type="Proteomes" id="UP000219482">
    <property type="component" value="Unassembled WGS sequence"/>
</dbReference>
<keyword evidence="1" id="KW-1133">Transmembrane helix</keyword>
<keyword evidence="1" id="KW-0472">Membrane</keyword>
<dbReference type="EMBL" id="OCNK01000005">
    <property type="protein sequence ID" value="SOE02874.1"/>
    <property type="molecule type" value="Genomic_DNA"/>
</dbReference>
<evidence type="ECO:0008006" key="4">
    <source>
        <dbReference type="Google" id="ProtNLM"/>
    </source>
</evidence>
<evidence type="ECO:0000256" key="1">
    <source>
        <dbReference type="SAM" id="Phobius"/>
    </source>
</evidence>
<dbReference type="Pfam" id="PF14019">
    <property type="entry name" value="DUF4235"/>
    <property type="match status" value="1"/>
</dbReference>
<dbReference type="OrthoDB" id="5244650at2"/>
<dbReference type="RefSeq" id="WP_097185529.1">
    <property type="nucleotide sequence ID" value="NZ_OCNK01000005.1"/>
</dbReference>
<keyword evidence="1" id="KW-0812">Transmembrane</keyword>
<feature type="transmembrane region" description="Helical" evidence="1">
    <location>
        <begin position="21"/>
        <end position="42"/>
    </location>
</feature>
<accession>A0A286H6H6</accession>
<evidence type="ECO:0000313" key="3">
    <source>
        <dbReference type="Proteomes" id="UP000219482"/>
    </source>
</evidence>